<keyword evidence="10" id="KW-1185">Reference proteome</keyword>
<dbReference type="Pfam" id="PF07810">
    <property type="entry name" value="TMC"/>
    <property type="match status" value="1"/>
</dbReference>
<evidence type="ECO:0000313" key="10">
    <source>
        <dbReference type="Proteomes" id="UP000009022"/>
    </source>
</evidence>
<feature type="transmembrane region" description="Helical" evidence="7">
    <location>
        <begin position="541"/>
        <end position="559"/>
    </location>
</feature>
<feature type="compositionally biased region" description="Basic and acidic residues" evidence="6">
    <location>
        <begin position="37"/>
        <end position="53"/>
    </location>
</feature>
<evidence type="ECO:0000259" key="8">
    <source>
        <dbReference type="Pfam" id="PF07810"/>
    </source>
</evidence>
<dbReference type="InterPro" id="IPR038900">
    <property type="entry name" value="TMC"/>
</dbReference>
<feature type="transmembrane region" description="Helical" evidence="7">
    <location>
        <begin position="648"/>
        <end position="668"/>
    </location>
</feature>
<keyword evidence="3 7" id="KW-0812">Transmembrane</keyword>
<evidence type="ECO:0000256" key="7">
    <source>
        <dbReference type="SAM" id="Phobius"/>
    </source>
</evidence>
<dbReference type="GeneID" id="6751330"/>
<feature type="transmembrane region" description="Helical" evidence="7">
    <location>
        <begin position="417"/>
        <end position="438"/>
    </location>
</feature>
<evidence type="ECO:0000256" key="2">
    <source>
        <dbReference type="ARBA" id="ARBA00006510"/>
    </source>
</evidence>
<evidence type="ECO:0000256" key="6">
    <source>
        <dbReference type="SAM" id="MobiDB-lite"/>
    </source>
</evidence>
<dbReference type="PhylomeDB" id="B3RQ24"/>
<dbReference type="PANTHER" id="PTHR23302">
    <property type="entry name" value="TRANSMEMBRANE CHANNEL-RELATED"/>
    <property type="match status" value="1"/>
</dbReference>
<evidence type="ECO:0000256" key="1">
    <source>
        <dbReference type="ARBA" id="ARBA00004141"/>
    </source>
</evidence>
<dbReference type="Proteomes" id="UP000009022">
    <property type="component" value="Unassembled WGS sequence"/>
</dbReference>
<feature type="compositionally biased region" description="Polar residues" evidence="6">
    <location>
        <begin position="1"/>
        <end position="12"/>
    </location>
</feature>
<gene>
    <name evidence="9" type="ORF">TRIADDRAFT_53750</name>
</gene>
<feature type="transmembrane region" description="Helical" evidence="7">
    <location>
        <begin position="320"/>
        <end position="338"/>
    </location>
</feature>
<dbReference type="HOGENOM" id="CLU_013958_1_0_1"/>
<evidence type="ECO:0000313" key="9">
    <source>
        <dbReference type="EMBL" id="EDV27745.1"/>
    </source>
</evidence>
<dbReference type="FunCoup" id="B3RQ24">
    <property type="interactions" value="455"/>
</dbReference>
<dbReference type="AlphaFoldDB" id="B3RQ24"/>
<protein>
    <recommendedName>
        <fullName evidence="8">TMC domain-containing protein</fullName>
    </recommendedName>
</protein>
<dbReference type="PANTHER" id="PTHR23302:SF24">
    <property type="entry name" value="TMC DOMAIN-CONTAINING PROTEIN"/>
    <property type="match status" value="1"/>
</dbReference>
<feature type="region of interest" description="Disordered" evidence="6">
    <location>
        <begin position="1"/>
        <end position="58"/>
    </location>
</feature>
<evidence type="ECO:0000256" key="4">
    <source>
        <dbReference type="ARBA" id="ARBA00022989"/>
    </source>
</evidence>
<keyword evidence="4 7" id="KW-1133">Transmembrane helix</keyword>
<name>B3RQ24_TRIAD</name>
<feature type="transmembrane region" description="Helical" evidence="7">
    <location>
        <begin position="501"/>
        <end position="521"/>
    </location>
</feature>
<dbReference type="GO" id="GO:0008381">
    <property type="term" value="F:mechanosensitive monoatomic ion channel activity"/>
    <property type="evidence" value="ECO:0000318"/>
    <property type="project" value="GO_Central"/>
</dbReference>
<feature type="transmembrane region" description="Helical" evidence="7">
    <location>
        <begin position="598"/>
        <end position="624"/>
    </location>
</feature>
<dbReference type="CTD" id="6751330"/>
<evidence type="ECO:0000256" key="5">
    <source>
        <dbReference type="ARBA" id="ARBA00023136"/>
    </source>
</evidence>
<feature type="transmembrane region" description="Helical" evidence="7">
    <location>
        <begin position="460"/>
        <end position="481"/>
    </location>
</feature>
<comment type="similarity">
    <text evidence="2">Belongs to the TMC family.</text>
</comment>
<organism evidence="9 10">
    <name type="scientific">Trichoplax adhaerens</name>
    <name type="common">Trichoplax reptans</name>
    <dbReference type="NCBI Taxonomy" id="10228"/>
    <lineage>
        <taxon>Eukaryota</taxon>
        <taxon>Metazoa</taxon>
        <taxon>Placozoa</taxon>
        <taxon>Uniplacotomia</taxon>
        <taxon>Trichoplacea</taxon>
        <taxon>Trichoplacidae</taxon>
        <taxon>Trichoplax</taxon>
    </lineage>
</organism>
<dbReference type="InParanoid" id="B3RQ24"/>
<dbReference type="KEGG" id="tad:TRIADDRAFT_53750"/>
<dbReference type="OMA" id="YIAVFYL"/>
<dbReference type="RefSeq" id="XP_002109579.1">
    <property type="nucleotide sequence ID" value="XM_002109543.1"/>
</dbReference>
<accession>B3RQ24</accession>
<comment type="subcellular location">
    <subcellularLocation>
        <location evidence="1">Membrane</location>
        <topology evidence="1">Multi-pass membrane protein</topology>
    </subcellularLocation>
</comment>
<proteinExistence type="inferred from homology"/>
<evidence type="ECO:0000256" key="3">
    <source>
        <dbReference type="ARBA" id="ARBA00022692"/>
    </source>
</evidence>
<feature type="domain" description="TMC" evidence="8">
    <location>
        <begin position="532"/>
        <end position="643"/>
    </location>
</feature>
<sequence>MTSRVYPRQTSIEMKPRNGPPEYNREISRSELPGSPMHDETKPNKPILRHTDTRTGLQRRKSSLLTQMLPSRQAVQSVPGANLTRKTIETERRRSLAARSLSRFRLQSVPDEAEEEEEDQSNYHENRVKSGLVRQYASSIKKKREEYQRLQSEMASKRPHHIHKKYGAVKDLKWKLFKQRLKENFTFTLWKSHLKEIEGQFGNGVLSYFIFLKWLFFLDLLLGLLWFGFICIPEFLLNDNVIVSADYVTFNVSQSIAATASGAGIYCSSDYITNTTANTNLFIVIISGKGQMECSQLFYGNYTADVVHTSGVASYFNVPFAYFIITLIHFVLSLILVARNASETYRKSYIEGGDTIHQYCNKIFGGWDYCVCEEKAAELKKKSIAHDIKVDLAEEIRAIKAKQRSNGEKLVIYSKRLVLNIVILGLLCAAGVAIYYAANETIQSQTTNASSGFLQLLRNYAASLTLSALNIILPWFFTLLIQYENYSPNFEIQLTLVRTVFLKLASVVVLLASLFAVTRTAASSGGSDTLLCWETYVGQELFKLVIMNFLVVVFATILVEFPQKLVADKVNFENCCLQIKRPEFQIPKNVLDLVYAQVLCWLGAFYCPMVPLMVVASLIIIFYVKKISLVYNNQPSQRPYRASKSNSFFMLLLIISFFLAAFPVGYGWTSLTPSKQCGPYSLGIYYFRSLARARSLKIQLLKEQLVMEGKDKSFLLEQISKAEGLDEIEEEGEDNYKNVKMEEDRV</sequence>
<dbReference type="eggNOG" id="ENOG502QPM8">
    <property type="taxonomic scope" value="Eukaryota"/>
</dbReference>
<feature type="transmembrane region" description="Helical" evidence="7">
    <location>
        <begin position="205"/>
        <end position="229"/>
    </location>
</feature>
<dbReference type="EMBL" id="DS985242">
    <property type="protein sequence ID" value="EDV27745.1"/>
    <property type="molecule type" value="Genomic_DNA"/>
</dbReference>
<reference evidence="9 10" key="1">
    <citation type="journal article" date="2008" name="Nature">
        <title>The Trichoplax genome and the nature of placozoans.</title>
        <authorList>
            <person name="Srivastava M."/>
            <person name="Begovic E."/>
            <person name="Chapman J."/>
            <person name="Putnam N.H."/>
            <person name="Hellsten U."/>
            <person name="Kawashima T."/>
            <person name="Kuo A."/>
            <person name="Mitros T."/>
            <person name="Salamov A."/>
            <person name="Carpenter M.L."/>
            <person name="Signorovitch A.Y."/>
            <person name="Moreno M.A."/>
            <person name="Kamm K."/>
            <person name="Grimwood J."/>
            <person name="Schmutz J."/>
            <person name="Shapiro H."/>
            <person name="Grigoriev I.V."/>
            <person name="Buss L.W."/>
            <person name="Schierwater B."/>
            <person name="Dellaporta S.L."/>
            <person name="Rokhsar D.S."/>
        </authorList>
    </citation>
    <scope>NUCLEOTIDE SEQUENCE [LARGE SCALE GENOMIC DNA]</scope>
    <source>
        <strain evidence="9 10">Grell-BS-1999</strain>
    </source>
</reference>
<keyword evidence="5 7" id="KW-0472">Membrane</keyword>
<dbReference type="InterPro" id="IPR012496">
    <property type="entry name" value="TMC_dom"/>
</dbReference>
<dbReference type="GO" id="GO:0005886">
    <property type="term" value="C:plasma membrane"/>
    <property type="evidence" value="ECO:0007669"/>
    <property type="project" value="InterPro"/>
</dbReference>
<dbReference type="OrthoDB" id="1936208at2759"/>